<reference evidence="3" key="1">
    <citation type="submission" date="2016-01" db="EMBL/GenBank/DDBJ databases">
        <authorList>
            <person name="Peeters C."/>
        </authorList>
    </citation>
    <scope>NUCLEOTIDE SEQUENCE [LARGE SCALE GENOMIC DNA]</scope>
    <source>
        <strain evidence="3">LMG 22940</strain>
    </source>
</reference>
<dbReference type="AlphaFoldDB" id="A0A158KTV1"/>
<gene>
    <name evidence="3" type="ORF">AWB68_07334</name>
</gene>
<evidence type="ECO:0000256" key="1">
    <source>
        <dbReference type="SAM" id="Phobius"/>
    </source>
</evidence>
<organism evidence="3 4">
    <name type="scientific">Caballeronia choica</name>
    <dbReference type="NCBI Taxonomy" id="326476"/>
    <lineage>
        <taxon>Bacteria</taxon>
        <taxon>Pseudomonadati</taxon>
        <taxon>Pseudomonadota</taxon>
        <taxon>Betaproteobacteria</taxon>
        <taxon>Burkholderiales</taxon>
        <taxon>Burkholderiaceae</taxon>
        <taxon>Caballeronia</taxon>
    </lineage>
</organism>
<dbReference type="InterPro" id="IPR036938">
    <property type="entry name" value="PAP2/HPO_sf"/>
</dbReference>
<dbReference type="InterPro" id="IPR000326">
    <property type="entry name" value="PAP2/HPO"/>
</dbReference>
<dbReference type="RefSeq" id="WP_087649161.1">
    <property type="nucleotide sequence ID" value="NZ_FCON02000162.1"/>
</dbReference>
<dbReference type="PANTHER" id="PTHR14969">
    <property type="entry name" value="SPHINGOSINE-1-PHOSPHATE PHOSPHOHYDROLASE"/>
    <property type="match status" value="1"/>
</dbReference>
<feature type="transmembrane region" description="Helical" evidence="1">
    <location>
        <begin position="32"/>
        <end position="48"/>
    </location>
</feature>
<proteinExistence type="predicted"/>
<dbReference type="SMART" id="SM00014">
    <property type="entry name" value="acidPPc"/>
    <property type="match status" value="1"/>
</dbReference>
<accession>A0A158KTV1</accession>
<keyword evidence="1" id="KW-1133">Transmembrane helix</keyword>
<dbReference type="SUPFAM" id="SSF48317">
    <property type="entry name" value="Acid phosphatase/Vanadium-dependent haloperoxidase"/>
    <property type="match status" value="1"/>
</dbReference>
<evidence type="ECO:0000259" key="2">
    <source>
        <dbReference type="SMART" id="SM00014"/>
    </source>
</evidence>
<comment type="caution">
    <text evidence="3">The sequence shown here is derived from an EMBL/GenBank/DDBJ whole genome shotgun (WGS) entry which is preliminary data.</text>
</comment>
<feature type="domain" description="Phosphatidic acid phosphatase type 2/haloperoxidase" evidence="2">
    <location>
        <begin position="64"/>
        <end position="178"/>
    </location>
</feature>
<keyword evidence="1" id="KW-0812">Transmembrane</keyword>
<protein>
    <submittedName>
        <fullName evidence="3">PA-phosphatase like phosphoesterase</fullName>
    </submittedName>
</protein>
<evidence type="ECO:0000313" key="4">
    <source>
        <dbReference type="Proteomes" id="UP000054770"/>
    </source>
</evidence>
<feature type="transmembrane region" description="Helical" evidence="1">
    <location>
        <begin position="108"/>
        <end position="131"/>
    </location>
</feature>
<sequence length="230" mass="26074">MNTFDTAIETFLTQLHLSTLSSAGIRFVADSYTFKGLVLIPLLWWIWFRPGADREWRREMVIAAIFSGLLALSVGRILAHFLPFRVRPLYEQNLHLQFPSIPQHESLLSAWSSFPSDHAMLWAAVSVGIFIVSRRLGVLALSYTVIFICAPRAYLGFHYPTDLLAGAAIGILITYLMTRNSVRNLYAPRVLRWIESYPGQSAAVGFVLCLEIVTQFDELRSFANAIFRNM</sequence>
<keyword evidence="1" id="KW-0472">Membrane</keyword>
<keyword evidence="4" id="KW-1185">Reference proteome</keyword>
<name>A0A158KTV1_9BURK</name>
<dbReference type="Pfam" id="PF01569">
    <property type="entry name" value="PAP2"/>
    <property type="match status" value="1"/>
</dbReference>
<feature type="transmembrane region" description="Helical" evidence="1">
    <location>
        <begin position="60"/>
        <end position="82"/>
    </location>
</feature>
<dbReference type="PANTHER" id="PTHR14969:SF13">
    <property type="entry name" value="AT30094P"/>
    <property type="match status" value="1"/>
</dbReference>
<dbReference type="Proteomes" id="UP000054770">
    <property type="component" value="Unassembled WGS sequence"/>
</dbReference>
<dbReference type="EMBL" id="FCON02000162">
    <property type="protein sequence ID" value="SAL84514.1"/>
    <property type="molecule type" value="Genomic_DNA"/>
</dbReference>
<dbReference type="Gene3D" id="1.20.144.10">
    <property type="entry name" value="Phosphatidic acid phosphatase type 2/haloperoxidase"/>
    <property type="match status" value="1"/>
</dbReference>
<feature type="transmembrane region" description="Helical" evidence="1">
    <location>
        <begin position="163"/>
        <end position="182"/>
    </location>
</feature>
<dbReference type="OrthoDB" id="9801622at2"/>
<evidence type="ECO:0000313" key="3">
    <source>
        <dbReference type="EMBL" id="SAL84514.1"/>
    </source>
</evidence>